<sequence>MVKTSASLSGTEFESQLSQNENITCFHGIEKYREEICMPKSSQRDVKSTNPFWANVVDNGLNPTLWYQYLSTAASAWNSVIPHDKDIRT</sequence>
<accession>A0A8S4R8E5</accession>
<reference evidence="1" key="1">
    <citation type="submission" date="2022-03" db="EMBL/GenBank/DDBJ databases">
        <authorList>
            <person name="Lindestad O."/>
        </authorList>
    </citation>
    <scope>NUCLEOTIDE SEQUENCE</scope>
</reference>
<organism evidence="1 2">
    <name type="scientific">Pararge aegeria aegeria</name>
    <dbReference type="NCBI Taxonomy" id="348720"/>
    <lineage>
        <taxon>Eukaryota</taxon>
        <taxon>Metazoa</taxon>
        <taxon>Ecdysozoa</taxon>
        <taxon>Arthropoda</taxon>
        <taxon>Hexapoda</taxon>
        <taxon>Insecta</taxon>
        <taxon>Pterygota</taxon>
        <taxon>Neoptera</taxon>
        <taxon>Endopterygota</taxon>
        <taxon>Lepidoptera</taxon>
        <taxon>Glossata</taxon>
        <taxon>Ditrysia</taxon>
        <taxon>Papilionoidea</taxon>
        <taxon>Nymphalidae</taxon>
        <taxon>Satyrinae</taxon>
        <taxon>Satyrini</taxon>
        <taxon>Parargina</taxon>
        <taxon>Pararge</taxon>
    </lineage>
</organism>
<keyword evidence="2" id="KW-1185">Reference proteome</keyword>
<dbReference type="EMBL" id="CAKXAJ010024868">
    <property type="protein sequence ID" value="CAH2232163.1"/>
    <property type="molecule type" value="Genomic_DNA"/>
</dbReference>
<dbReference type="AlphaFoldDB" id="A0A8S4R8E5"/>
<gene>
    <name evidence="1" type="primary">jg12328</name>
    <name evidence="1" type="ORF">PAEG_LOCUS10477</name>
</gene>
<proteinExistence type="predicted"/>
<evidence type="ECO:0000313" key="1">
    <source>
        <dbReference type="EMBL" id="CAH2232163.1"/>
    </source>
</evidence>
<name>A0A8S4R8E5_9NEOP</name>
<protein>
    <submittedName>
        <fullName evidence="1">Jg12328 protein</fullName>
    </submittedName>
</protein>
<evidence type="ECO:0000313" key="2">
    <source>
        <dbReference type="Proteomes" id="UP000838756"/>
    </source>
</evidence>
<comment type="caution">
    <text evidence="1">The sequence shown here is derived from an EMBL/GenBank/DDBJ whole genome shotgun (WGS) entry which is preliminary data.</text>
</comment>
<dbReference type="Proteomes" id="UP000838756">
    <property type="component" value="Unassembled WGS sequence"/>
</dbReference>